<proteinExistence type="predicted"/>
<dbReference type="EMBL" id="CP002869">
    <property type="protein sequence ID" value="AEI44377.1"/>
    <property type="molecule type" value="Genomic_DNA"/>
</dbReference>
<dbReference type="KEGG" id="pms:KNP414_05853"/>
<feature type="region of interest" description="Disordered" evidence="1">
    <location>
        <begin position="1"/>
        <end position="44"/>
    </location>
</feature>
<evidence type="ECO:0000313" key="3">
    <source>
        <dbReference type="Proteomes" id="UP000006620"/>
    </source>
</evidence>
<dbReference type="HOGENOM" id="CLU_2937264_0_0_9"/>
<gene>
    <name evidence="2" type="ordered locus">KNP414_05853</name>
</gene>
<accession>F8F9P8</accession>
<sequence>MFMLPLSTMRGGCVKKAPPPGLPAPGKARTAGNGPRRPKGAMRSIQLKIIPLTRLVSPLP</sequence>
<evidence type="ECO:0000256" key="1">
    <source>
        <dbReference type="SAM" id="MobiDB-lite"/>
    </source>
</evidence>
<protein>
    <submittedName>
        <fullName evidence="2">Uncharacterized protein</fullName>
    </submittedName>
</protein>
<evidence type="ECO:0000313" key="2">
    <source>
        <dbReference type="EMBL" id="AEI44377.1"/>
    </source>
</evidence>
<reference evidence="3" key="1">
    <citation type="submission" date="2011-06" db="EMBL/GenBank/DDBJ databases">
        <title>Complete genome sequence of Paenibacillus mucilaginosus KNP414.</title>
        <authorList>
            <person name="Wang J."/>
            <person name="Hu S."/>
            <person name="Hu X."/>
            <person name="Zhang B."/>
            <person name="Dong D."/>
            <person name="Zhang S."/>
            <person name="Zhao K."/>
            <person name="Wu D."/>
        </authorList>
    </citation>
    <scope>NUCLEOTIDE SEQUENCE [LARGE SCALE GENOMIC DNA]</scope>
    <source>
        <strain evidence="3">KNP414</strain>
    </source>
</reference>
<name>F8F9P8_PAEMK</name>
<dbReference type="Proteomes" id="UP000006620">
    <property type="component" value="Chromosome"/>
</dbReference>
<organism evidence="2 3">
    <name type="scientific">Paenibacillus mucilaginosus (strain KNP414)</name>
    <dbReference type="NCBI Taxonomy" id="1036673"/>
    <lineage>
        <taxon>Bacteria</taxon>
        <taxon>Bacillati</taxon>
        <taxon>Bacillota</taxon>
        <taxon>Bacilli</taxon>
        <taxon>Bacillales</taxon>
        <taxon>Paenibacillaceae</taxon>
        <taxon>Paenibacillus</taxon>
    </lineage>
</organism>
<dbReference type="AlphaFoldDB" id="F8F9P8"/>
<dbReference type="PATRIC" id="fig|1036673.3.peg.5445"/>
<reference evidence="2 3" key="2">
    <citation type="journal article" date="2013" name="Genome Announc.">
        <title>Genome Sequence of Growth-Improving Paenibacillus mucilaginosus Strain KNP414.</title>
        <authorList>
            <person name="Lu J.J."/>
            <person name="Wang J.F."/>
            <person name="Hu X.F."/>
        </authorList>
    </citation>
    <scope>NUCLEOTIDE SEQUENCE [LARGE SCALE GENOMIC DNA]</scope>
    <source>
        <strain evidence="2 3">KNP414</strain>
    </source>
</reference>